<keyword evidence="2" id="KW-1185">Reference proteome</keyword>
<organism evidence="1 2">
    <name type="scientific">Musa troglodytarum</name>
    <name type="common">fe'i banana</name>
    <dbReference type="NCBI Taxonomy" id="320322"/>
    <lineage>
        <taxon>Eukaryota</taxon>
        <taxon>Viridiplantae</taxon>
        <taxon>Streptophyta</taxon>
        <taxon>Embryophyta</taxon>
        <taxon>Tracheophyta</taxon>
        <taxon>Spermatophyta</taxon>
        <taxon>Magnoliopsida</taxon>
        <taxon>Liliopsida</taxon>
        <taxon>Zingiberales</taxon>
        <taxon>Musaceae</taxon>
        <taxon>Musa</taxon>
    </lineage>
</organism>
<dbReference type="Proteomes" id="UP001055439">
    <property type="component" value="Chromosome 3"/>
</dbReference>
<dbReference type="AlphaFoldDB" id="A0A9E7FCD8"/>
<accession>A0A9E7FCD8</accession>
<protein>
    <submittedName>
        <fullName evidence="1">Uncharacterized protein</fullName>
    </submittedName>
</protein>
<dbReference type="EMBL" id="CP097505">
    <property type="protein sequence ID" value="URD94045.1"/>
    <property type="molecule type" value="Genomic_DNA"/>
</dbReference>
<sequence length="178" mass="19447">MKRKGNALQNPAVMAVVRGGSYDSASVGIKASALVTPDRISSLISNLNLLDQIGSFELNHISAHSQRLNGDAIVAFVRALCKVFTIAAADERKNIVPLAFGTMEKIVRDCFPYITETETTTLLNHEFINDDEEEANMETASYAIVRMKNHTSVQLQIVQHVGVYSDSIQVIAAQGKLL</sequence>
<name>A0A9E7FCD8_9LILI</name>
<evidence type="ECO:0000313" key="1">
    <source>
        <dbReference type="EMBL" id="URD94045.1"/>
    </source>
</evidence>
<dbReference type="OrthoDB" id="430364at2759"/>
<gene>
    <name evidence="1" type="ORF">MUK42_07800</name>
</gene>
<proteinExistence type="predicted"/>
<evidence type="ECO:0000313" key="2">
    <source>
        <dbReference type="Proteomes" id="UP001055439"/>
    </source>
</evidence>
<reference evidence="1" key="1">
    <citation type="submission" date="2022-05" db="EMBL/GenBank/DDBJ databases">
        <title>The Musa troglodytarum L. genome provides insights into the mechanism of non-climacteric behaviour and enrichment of carotenoids.</title>
        <authorList>
            <person name="Wang J."/>
        </authorList>
    </citation>
    <scope>NUCLEOTIDE SEQUENCE</scope>
    <source>
        <tissue evidence="1">Leaf</tissue>
    </source>
</reference>